<dbReference type="InterPro" id="IPR039110">
    <property type="entry name" value="KNL2-like"/>
</dbReference>
<dbReference type="Pfam" id="PF09133">
    <property type="entry name" value="SANTA"/>
    <property type="match status" value="1"/>
</dbReference>
<name>A0A9P5VQR8_9FUNG</name>
<feature type="compositionally biased region" description="Basic and acidic residues" evidence="1">
    <location>
        <begin position="159"/>
        <end position="170"/>
    </location>
</feature>
<sequence>MESLMPDRILSTPLPAPETGPLVSETEDTTTHHTQPEEHLEEHLESVSEERVDRTHSAVDSHDEKEQEEQSQNLHSVSQSPSPMRQSPLPDNNAMAEQFASISLASTPLLEVQARSLTPPFWDLSPDEASPSQIASEGLPVASLILDATQTDVGVMQPKAEDDQNDKEQVETTTTFQTENREPANENIVPSTPPGPLATANPMELPKLTVETPTKPHEVSDIRVAEGASEHVHPQGAKDPTPTSRPVAAIHLAMTEEEKPAPYELDKDNSTSVHQGSVEKNKDSSESSSDQEEEEERILLYPAKPWGSSYKKRYTPSARLITRLIEKHHADSDAVDAGPARTRRQRRRKDTPAASHILTSSYIPTSDASAETSADTDPPQLSWKRPPSRLKPKPVSVAEARKAPARRRRGGPPGTSSKTGRSNRLGNAEWEEDREWDSKSSIEESDDSTYVSSMRRRSQVSFSPPSARSRRHMTTPSHTTRKGNNKAKPNRKQRGRQKFVCVEIPPCKSSSKGTKPQVNDTEVAPARPSTKITRSRQSPRTRSEKHSESTNAALIEAHSEEWYTRTFDKWWIEAVAIPLSEEIALRVHGHIRLPNTTVMWHSSHIINVINPTLVATHKRKLYQLNGALDRLQMANNGFTAVEIEKFSEGFPSDWQEVLKNWASQRRQDNIVNTLPGTPLPKKYSENSSCESTAEEEQIAPQLSPPRQPLPNARKRLVKAALIKDKDQPMTRSLRSSGKVPEPSSEEEESASEEEEDSAFGEQESAPEEPSTRTLRSSRKAPESKQEESSPEEPLTRTRRASKKAPGPSPEEESVPEERLTRTRRSSKQITQKPSASDYEPALEAELISEDDDSAAATSLTPRSLKRSRASKGIYKAVDYTEQDDANGRERSSPSPSNFSGGHMESKKRRRRNTDADEFVPPNKDHTEQTRVGVYHKTNDLPEAEGVDSNRILRRLSVDSVEVLPTRLRSETKTATTPSLTSPKAPASSRSLRSRSTVLPASPSLPRSRSRRASGSKAATTPRRLVLEAVVIPVWNRSKTAEKRRLELEIKEEEDDDDDDGEEGLELVDGPPLALLNALTWHPSLSTFKNFRPVSMSPSLYTRSQNVVEQLMRQTDGDRVEETEEEMEEAMEEAMEEGEEESHQGEGMDDVAAETDMAMERDG</sequence>
<dbReference type="GO" id="GO:0000775">
    <property type="term" value="C:chromosome, centromeric region"/>
    <property type="evidence" value="ECO:0007669"/>
    <property type="project" value="TreeGrafter"/>
</dbReference>
<feature type="compositionally biased region" description="Basic and acidic residues" evidence="1">
    <location>
        <begin position="214"/>
        <end position="233"/>
    </location>
</feature>
<feature type="region of interest" description="Disordered" evidence="1">
    <location>
        <begin position="671"/>
        <end position="941"/>
    </location>
</feature>
<organism evidence="3 4">
    <name type="scientific">Podila minutissima</name>
    <dbReference type="NCBI Taxonomy" id="64525"/>
    <lineage>
        <taxon>Eukaryota</taxon>
        <taxon>Fungi</taxon>
        <taxon>Fungi incertae sedis</taxon>
        <taxon>Mucoromycota</taxon>
        <taxon>Mortierellomycotina</taxon>
        <taxon>Mortierellomycetes</taxon>
        <taxon>Mortierellales</taxon>
        <taxon>Mortierellaceae</taxon>
        <taxon>Podila</taxon>
    </lineage>
</organism>
<feature type="compositionally biased region" description="Polar residues" evidence="1">
    <location>
        <begin position="415"/>
        <end position="425"/>
    </location>
</feature>
<feature type="compositionally biased region" description="Polar residues" evidence="1">
    <location>
        <begin position="508"/>
        <end position="520"/>
    </location>
</feature>
<feature type="region of interest" description="Disordered" evidence="1">
    <location>
        <begin position="1114"/>
        <end position="1162"/>
    </location>
</feature>
<dbReference type="Proteomes" id="UP000696485">
    <property type="component" value="Unassembled WGS sequence"/>
</dbReference>
<feature type="domain" description="SANTA" evidence="2">
    <location>
        <begin position="568"/>
        <end position="657"/>
    </location>
</feature>
<dbReference type="InterPro" id="IPR015216">
    <property type="entry name" value="SANTA"/>
</dbReference>
<feature type="compositionally biased region" description="Acidic residues" evidence="1">
    <location>
        <begin position="1120"/>
        <end position="1139"/>
    </location>
</feature>
<evidence type="ECO:0000313" key="4">
    <source>
        <dbReference type="Proteomes" id="UP000696485"/>
    </source>
</evidence>
<feature type="compositionally biased region" description="Polar residues" evidence="1">
    <location>
        <begin position="972"/>
        <end position="981"/>
    </location>
</feature>
<feature type="compositionally biased region" description="Polar residues" evidence="1">
    <location>
        <begin position="70"/>
        <end position="85"/>
    </location>
</feature>
<feature type="region of interest" description="Disordered" evidence="1">
    <location>
        <begin position="157"/>
        <end position="312"/>
    </location>
</feature>
<feature type="compositionally biased region" description="Low complexity" evidence="1">
    <location>
        <begin position="987"/>
        <end position="1006"/>
    </location>
</feature>
<feature type="compositionally biased region" description="Basic and acidic residues" evidence="1">
    <location>
        <begin position="29"/>
        <end position="65"/>
    </location>
</feature>
<keyword evidence="4" id="KW-1185">Reference proteome</keyword>
<evidence type="ECO:0000259" key="2">
    <source>
        <dbReference type="Pfam" id="PF09133"/>
    </source>
</evidence>
<dbReference type="AlphaFoldDB" id="A0A9P5VQR8"/>
<feature type="region of interest" description="Disordered" evidence="1">
    <location>
        <begin position="966"/>
        <end position="1019"/>
    </location>
</feature>
<evidence type="ECO:0000256" key="1">
    <source>
        <dbReference type="SAM" id="MobiDB-lite"/>
    </source>
</evidence>
<feature type="region of interest" description="Disordered" evidence="1">
    <location>
        <begin position="326"/>
        <end position="552"/>
    </location>
</feature>
<feature type="compositionally biased region" description="Basic and acidic residues" evidence="1">
    <location>
        <begin position="254"/>
        <end position="269"/>
    </location>
</feature>
<feature type="region of interest" description="Disordered" evidence="1">
    <location>
        <begin position="1"/>
        <end position="96"/>
    </location>
</feature>
<gene>
    <name evidence="3" type="ORF">BG006_005495</name>
</gene>
<feature type="compositionally biased region" description="Basic residues" evidence="1">
    <location>
        <begin position="468"/>
        <end position="497"/>
    </location>
</feature>
<dbReference type="PANTHER" id="PTHR16124">
    <property type="entry name" value="MIS18-BINDING PROTEIN 1"/>
    <property type="match status" value="1"/>
</dbReference>
<feature type="compositionally biased region" description="Acidic residues" evidence="1">
    <location>
        <begin position="743"/>
        <end position="758"/>
    </location>
</feature>
<dbReference type="EMBL" id="JAAAUY010000031">
    <property type="protein sequence ID" value="KAF9337284.1"/>
    <property type="molecule type" value="Genomic_DNA"/>
</dbReference>
<feature type="compositionally biased region" description="Acidic residues" evidence="1">
    <location>
        <begin position="840"/>
        <end position="853"/>
    </location>
</feature>
<proteinExistence type="predicted"/>
<reference evidence="3" key="1">
    <citation type="journal article" date="2020" name="Fungal Divers.">
        <title>Resolving the Mortierellaceae phylogeny through synthesis of multi-gene phylogenetics and phylogenomics.</title>
        <authorList>
            <person name="Vandepol N."/>
            <person name="Liber J."/>
            <person name="Desiro A."/>
            <person name="Na H."/>
            <person name="Kennedy M."/>
            <person name="Barry K."/>
            <person name="Grigoriev I.V."/>
            <person name="Miller A.N."/>
            <person name="O'Donnell K."/>
            <person name="Stajich J.E."/>
            <person name="Bonito G."/>
        </authorList>
    </citation>
    <scope>NUCLEOTIDE SEQUENCE</scope>
    <source>
        <strain evidence="3">NVP1</strain>
    </source>
</reference>
<evidence type="ECO:0000313" key="3">
    <source>
        <dbReference type="EMBL" id="KAF9337284.1"/>
    </source>
</evidence>
<dbReference type="PANTHER" id="PTHR16124:SF3">
    <property type="entry name" value="MIS18-BINDING PROTEIN 1"/>
    <property type="match status" value="1"/>
</dbReference>
<protein>
    <recommendedName>
        <fullName evidence="2">SANTA domain-containing protein</fullName>
    </recommendedName>
</protein>
<comment type="caution">
    <text evidence="3">The sequence shown here is derived from an EMBL/GenBank/DDBJ whole genome shotgun (WGS) entry which is preliminary data.</text>
</comment>
<accession>A0A9P5VQR8</accession>
<feature type="compositionally biased region" description="Polar residues" evidence="1">
    <location>
        <begin position="357"/>
        <end position="375"/>
    </location>
</feature>